<proteinExistence type="predicted"/>
<dbReference type="PANTHER" id="PTHR43363:SF1">
    <property type="entry name" value="HYPOXANTHINE-GUANINE PHOSPHORIBOSYLTRANSFERASE"/>
    <property type="match status" value="1"/>
</dbReference>
<keyword evidence="2" id="KW-0808">Transferase</keyword>
<reference evidence="4 5" key="1">
    <citation type="submission" date="2023-07" db="EMBL/GenBank/DDBJ databases">
        <title>Sequencing the genomes of 1000 actinobacteria strains.</title>
        <authorList>
            <person name="Klenk H.-P."/>
        </authorList>
    </citation>
    <scope>NUCLEOTIDE SEQUENCE [LARGE SCALE GENOMIC DNA]</scope>
    <source>
        <strain evidence="4 5">DSM 15539</strain>
    </source>
</reference>
<keyword evidence="5" id="KW-1185">Reference proteome</keyword>
<dbReference type="Gene3D" id="3.40.50.2020">
    <property type="match status" value="1"/>
</dbReference>
<evidence type="ECO:0000313" key="4">
    <source>
        <dbReference type="EMBL" id="MDR6938977.1"/>
    </source>
</evidence>
<evidence type="ECO:0000259" key="3">
    <source>
        <dbReference type="Pfam" id="PF00156"/>
    </source>
</evidence>
<dbReference type="Pfam" id="PF00156">
    <property type="entry name" value="Pribosyltran"/>
    <property type="match status" value="1"/>
</dbReference>
<dbReference type="PANTHER" id="PTHR43363">
    <property type="entry name" value="HYPOXANTHINE PHOSPHORIBOSYLTRANSFERASE"/>
    <property type="match status" value="1"/>
</dbReference>
<dbReference type="RefSeq" id="WP_309955228.1">
    <property type="nucleotide sequence ID" value="NZ_JAVDUJ010000001.1"/>
</dbReference>
<dbReference type="EMBL" id="JAVDUJ010000001">
    <property type="protein sequence ID" value="MDR6938977.1"/>
    <property type="molecule type" value="Genomic_DNA"/>
</dbReference>
<evidence type="ECO:0000256" key="2">
    <source>
        <dbReference type="ARBA" id="ARBA00022679"/>
    </source>
</evidence>
<protein>
    <submittedName>
        <fullName evidence="4">Hypoxanthine phosphoribosyltransferase</fullName>
    </submittedName>
</protein>
<dbReference type="SUPFAM" id="SSF53271">
    <property type="entry name" value="PRTase-like"/>
    <property type="match status" value="1"/>
</dbReference>
<dbReference type="InterPro" id="IPR029057">
    <property type="entry name" value="PRTase-like"/>
</dbReference>
<accession>A0ABU1T0S3</accession>
<sequence length="168" mass="18565">MAYFTDNSKVSDKEILTWTTFGDASRELAQNIVDSDFTPDIVVAIARGGLVLAGALTYALGVKLSDAVNIEFYTDVHQTLPDPVLLAPMLDIDSIKGKNVLLVDDVADSGRTLKLTVELLAQYDTNVRSAVLYTKPRTIILPDYSWKDTDKWISFPWSDQPPVTKSVL</sequence>
<keyword evidence="1 4" id="KW-0328">Glycosyltransferase</keyword>
<gene>
    <name evidence="4" type="ORF">J2S36_000520</name>
</gene>
<dbReference type="CDD" id="cd06223">
    <property type="entry name" value="PRTases_typeI"/>
    <property type="match status" value="1"/>
</dbReference>
<dbReference type="Proteomes" id="UP001266099">
    <property type="component" value="Unassembled WGS sequence"/>
</dbReference>
<dbReference type="GO" id="GO:0016757">
    <property type="term" value="F:glycosyltransferase activity"/>
    <property type="evidence" value="ECO:0007669"/>
    <property type="project" value="UniProtKB-KW"/>
</dbReference>
<feature type="domain" description="Phosphoribosyltransferase" evidence="3">
    <location>
        <begin position="13"/>
        <end position="158"/>
    </location>
</feature>
<evidence type="ECO:0000313" key="5">
    <source>
        <dbReference type="Proteomes" id="UP001266099"/>
    </source>
</evidence>
<name>A0ABU1T0S3_9ACTO</name>
<evidence type="ECO:0000256" key="1">
    <source>
        <dbReference type="ARBA" id="ARBA00022676"/>
    </source>
</evidence>
<organism evidence="4 5">
    <name type="scientific">Arcanobacterium hippocoleae</name>
    <dbReference type="NCBI Taxonomy" id="149017"/>
    <lineage>
        <taxon>Bacteria</taxon>
        <taxon>Bacillati</taxon>
        <taxon>Actinomycetota</taxon>
        <taxon>Actinomycetes</taxon>
        <taxon>Actinomycetales</taxon>
        <taxon>Actinomycetaceae</taxon>
        <taxon>Arcanobacterium</taxon>
    </lineage>
</organism>
<comment type="caution">
    <text evidence="4">The sequence shown here is derived from an EMBL/GenBank/DDBJ whole genome shotgun (WGS) entry which is preliminary data.</text>
</comment>
<dbReference type="InterPro" id="IPR000836">
    <property type="entry name" value="PRTase_dom"/>
</dbReference>